<feature type="compositionally biased region" description="Basic and acidic residues" evidence="1">
    <location>
        <begin position="95"/>
        <end position="104"/>
    </location>
</feature>
<dbReference type="Proteomes" id="UP000184304">
    <property type="component" value="Unassembled WGS sequence"/>
</dbReference>
<reference evidence="3" key="1">
    <citation type="journal article" date="2017" name="Genome Biol.">
        <title>Comparative genomics reveals high biological diversity and specific adaptations in the industrially and medically important fungal genus Aspergillus.</title>
        <authorList>
            <person name="de Vries R.P."/>
            <person name="Riley R."/>
            <person name="Wiebenga A."/>
            <person name="Aguilar-Osorio G."/>
            <person name="Amillis S."/>
            <person name="Uchima C.A."/>
            <person name="Anderluh G."/>
            <person name="Asadollahi M."/>
            <person name="Askin M."/>
            <person name="Barry K."/>
            <person name="Battaglia E."/>
            <person name="Bayram O."/>
            <person name="Benocci T."/>
            <person name="Braus-Stromeyer S.A."/>
            <person name="Caldana C."/>
            <person name="Canovas D."/>
            <person name="Cerqueira G.C."/>
            <person name="Chen F."/>
            <person name="Chen W."/>
            <person name="Choi C."/>
            <person name="Clum A."/>
            <person name="Dos Santos R.A."/>
            <person name="Damasio A.R."/>
            <person name="Diallinas G."/>
            <person name="Emri T."/>
            <person name="Fekete E."/>
            <person name="Flipphi M."/>
            <person name="Freyberg S."/>
            <person name="Gallo A."/>
            <person name="Gournas C."/>
            <person name="Habgood R."/>
            <person name="Hainaut M."/>
            <person name="Harispe M.L."/>
            <person name="Henrissat B."/>
            <person name="Hilden K.S."/>
            <person name="Hope R."/>
            <person name="Hossain A."/>
            <person name="Karabika E."/>
            <person name="Karaffa L."/>
            <person name="Karanyi Z."/>
            <person name="Krasevec N."/>
            <person name="Kuo A."/>
            <person name="Kusch H."/>
            <person name="LaButti K."/>
            <person name="Lagendijk E.L."/>
            <person name="Lapidus A."/>
            <person name="Levasseur A."/>
            <person name="Lindquist E."/>
            <person name="Lipzen A."/>
            <person name="Logrieco A.F."/>
            <person name="MacCabe A."/>
            <person name="Maekelae M.R."/>
            <person name="Malavazi I."/>
            <person name="Melin P."/>
            <person name="Meyer V."/>
            <person name="Mielnichuk N."/>
            <person name="Miskei M."/>
            <person name="Molnar A.P."/>
            <person name="Mule G."/>
            <person name="Ngan C.Y."/>
            <person name="Orejas M."/>
            <person name="Orosz E."/>
            <person name="Ouedraogo J.P."/>
            <person name="Overkamp K.M."/>
            <person name="Park H.-S."/>
            <person name="Perrone G."/>
            <person name="Piumi F."/>
            <person name="Punt P.J."/>
            <person name="Ram A.F."/>
            <person name="Ramon A."/>
            <person name="Rauscher S."/>
            <person name="Record E."/>
            <person name="Riano-Pachon D.M."/>
            <person name="Robert V."/>
            <person name="Roehrig J."/>
            <person name="Ruller R."/>
            <person name="Salamov A."/>
            <person name="Salih N.S."/>
            <person name="Samson R.A."/>
            <person name="Sandor E."/>
            <person name="Sanguinetti M."/>
            <person name="Schuetze T."/>
            <person name="Sepcic K."/>
            <person name="Shelest E."/>
            <person name="Sherlock G."/>
            <person name="Sophianopoulou V."/>
            <person name="Squina F.M."/>
            <person name="Sun H."/>
            <person name="Susca A."/>
            <person name="Todd R.B."/>
            <person name="Tsang A."/>
            <person name="Unkles S.E."/>
            <person name="van de Wiele N."/>
            <person name="van Rossen-Uffink D."/>
            <person name="Oliveira J.V."/>
            <person name="Vesth T.C."/>
            <person name="Visser J."/>
            <person name="Yu J.-H."/>
            <person name="Zhou M."/>
            <person name="Andersen M.R."/>
            <person name="Archer D.B."/>
            <person name="Baker S.E."/>
            <person name="Benoit I."/>
            <person name="Brakhage A.A."/>
            <person name="Braus G.H."/>
            <person name="Fischer R."/>
            <person name="Frisvad J.C."/>
            <person name="Goldman G.H."/>
            <person name="Houbraken J."/>
            <person name="Oakley B."/>
            <person name="Pocsi I."/>
            <person name="Scazzocchio C."/>
            <person name="Seiboth B."/>
            <person name="vanKuyk P.A."/>
            <person name="Wortman J."/>
            <person name="Dyer P.S."/>
            <person name="Grigoriev I.V."/>
        </authorList>
    </citation>
    <scope>NUCLEOTIDE SEQUENCE [LARGE SCALE GENOMIC DNA]</scope>
    <source>
        <strain evidence="3">CBS 134.48</strain>
    </source>
</reference>
<dbReference type="EMBL" id="KV878207">
    <property type="protein sequence ID" value="OJI80612.1"/>
    <property type="molecule type" value="Genomic_DNA"/>
</dbReference>
<feature type="region of interest" description="Disordered" evidence="1">
    <location>
        <begin position="95"/>
        <end position="120"/>
    </location>
</feature>
<evidence type="ECO:0000313" key="2">
    <source>
        <dbReference type="EMBL" id="OJI80612.1"/>
    </source>
</evidence>
<gene>
    <name evidence="2" type="ORF">ASPTUDRAFT_864543</name>
</gene>
<dbReference type="AlphaFoldDB" id="A0A1L9MUR3"/>
<proteinExistence type="predicted"/>
<organism evidence="2 3">
    <name type="scientific">Aspergillus tubingensis (strain CBS 134.48)</name>
    <dbReference type="NCBI Taxonomy" id="767770"/>
    <lineage>
        <taxon>Eukaryota</taxon>
        <taxon>Fungi</taxon>
        <taxon>Dikarya</taxon>
        <taxon>Ascomycota</taxon>
        <taxon>Pezizomycotina</taxon>
        <taxon>Eurotiomycetes</taxon>
        <taxon>Eurotiomycetidae</taxon>
        <taxon>Eurotiales</taxon>
        <taxon>Aspergillaceae</taxon>
        <taxon>Aspergillus</taxon>
        <taxon>Aspergillus subgen. Circumdati</taxon>
    </lineage>
</organism>
<accession>A0A1L9MUR3</accession>
<evidence type="ECO:0000313" key="3">
    <source>
        <dbReference type="Proteomes" id="UP000184304"/>
    </source>
</evidence>
<feature type="compositionally biased region" description="Basic residues" evidence="1">
    <location>
        <begin position="108"/>
        <end position="120"/>
    </location>
</feature>
<keyword evidence="3" id="KW-1185">Reference proteome</keyword>
<sequence>MPYHAKYNRQRSHALVSRVQHDRRKTKQAIPCQFSAQVPYSNTIPKNPARERPIRKIQQRQENSKEKLKSGIKVVTAPDSVYLRSPRAEKSIKLKRGTQKEKMGNVRALKHIRGNSNTRR</sequence>
<feature type="region of interest" description="Disordered" evidence="1">
    <location>
        <begin position="38"/>
        <end position="69"/>
    </location>
</feature>
<dbReference type="VEuPathDB" id="FungiDB:ASPTUDRAFT_864543"/>
<protein>
    <submittedName>
        <fullName evidence="2">Uncharacterized protein</fullName>
    </submittedName>
</protein>
<evidence type="ECO:0000256" key="1">
    <source>
        <dbReference type="SAM" id="MobiDB-lite"/>
    </source>
</evidence>
<name>A0A1L9MUR3_ASPTC</name>